<dbReference type="EMBL" id="FOSL01000030">
    <property type="protein sequence ID" value="SFL08973.1"/>
    <property type="molecule type" value="Genomic_DNA"/>
</dbReference>
<organism evidence="7 8">
    <name type="scientific">Neomesorhizobium albiziae</name>
    <dbReference type="NCBI Taxonomy" id="335020"/>
    <lineage>
        <taxon>Bacteria</taxon>
        <taxon>Pseudomonadati</taxon>
        <taxon>Pseudomonadota</taxon>
        <taxon>Alphaproteobacteria</taxon>
        <taxon>Hyphomicrobiales</taxon>
        <taxon>Phyllobacteriaceae</taxon>
        <taxon>Neomesorhizobium</taxon>
    </lineage>
</organism>
<sequence length="493" mass="52283">MTKQDVSFARGLLTGEMSGSIYIGRFRPARSGTIPVTDKATGEVLFTGGVASPEDVTDACRIAKQAQVQWAQKPSIERGDVLRKFAQLCEVHADEIGQWIIRETGSIPPKAPFEIMTSAREAIEIAGTTGQPVGYILASAHARKSYARRVPLGVVGVITPWNSPFILAARVVLPALAMGNAVVLKPDLQTPVCGGYLMAKLFELAGVPEGVFTVVPGGGDVGAALVENPDVDMISFTGSTATGRKVGEVAGRDLKKVALELGGNNAAIVFEDADIDGTVSATAFGSFFHQGQICFTVGRHIVHESIAEAYATKLAEKARNLHVGDPFTQHVHLGPMINEKQAERAQRLLDDSVAAGANVLAGGGREGLNFKPTVLADVTTDMSVYADEIFGPIAPIVTFKTEDEAVALANGVSYGLATSIFTRNQAKAMRIAERVRTGIVHINDQTVLHEVFGPIGGMGASGNGARSGGPSVMDEYSQWQWITVNEDIPPYPF</sequence>
<dbReference type="GO" id="GO:0016620">
    <property type="term" value="F:oxidoreductase activity, acting on the aldehyde or oxo group of donors, NAD or NADP as acceptor"/>
    <property type="evidence" value="ECO:0007669"/>
    <property type="project" value="InterPro"/>
</dbReference>
<evidence type="ECO:0000256" key="4">
    <source>
        <dbReference type="PROSITE-ProRule" id="PRU10007"/>
    </source>
</evidence>
<accession>A0A1I4EUU2</accession>
<dbReference type="FunFam" id="3.40.309.10:FF:000009">
    <property type="entry name" value="Aldehyde dehydrogenase A"/>
    <property type="match status" value="1"/>
</dbReference>
<evidence type="ECO:0000256" key="2">
    <source>
        <dbReference type="ARBA" id="ARBA00023002"/>
    </source>
</evidence>
<keyword evidence="3" id="KW-0520">NAD</keyword>
<dbReference type="PANTHER" id="PTHR42986">
    <property type="entry name" value="BENZALDEHYDE DEHYDROGENASE YFMT"/>
    <property type="match status" value="1"/>
</dbReference>
<dbReference type="CDD" id="cd07152">
    <property type="entry name" value="ALDH_BenzADH"/>
    <property type="match status" value="1"/>
</dbReference>
<keyword evidence="8" id="KW-1185">Reference proteome</keyword>
<evidence type="ECO:0000313" key="7">
    <source>
        <dbReference type="EMBL" id="SFL08973.1"/>
    </source>
</evidence>
<dbReference type="InterPro" id="IPR015590">
    <property type="entry name" value="Aldehyde_DH_dom"/>
</dbReference>
<comment type="similarity">
    <text evidence="1 5">Belongs to the aldehyde dehydrogenase family.</text>
</comment>
<dbReference type="RefSeq" id="WP_210249714.1">
    <property type="nucleotide sequence ID" value="NZ_BSPE01000044.1"/>
</dbReference>
<dbReference type="InterPro" id="IPR016161">
    <property type="entry name" value="Ald_DH/histidinol_DH"/>
</dbReference>
<evidence type="ECO:0000256" key="5">
    <source>
        <dbReference type="RuleBase" id="RU003345"/>
    </source>
</evidence>
<dbReference type="SUPFAM" id="SSF53720">
    <property type="entry name" value="ALDH-like"/>
    <property type="match status" value="1"/>
</dbReference>
<dbReference type="InterPro" id="IPR016162">
    <property type="entry name" value="Ald_DH_N"/>
</dbReference>
<dbReference type="Gene3D" id="3.40.605.10">
    <property type="entry name" value="Aldehyde Dehydrogenase, Chain A, domain 1"/>
    <property type="match status" value="1"/>
</dbReference>
<reference evidence="7 8" key="1">
    <citation type="submission" date="2016-10" db="EMBL/GenBank/DDBJ databases">
        <authorList>
            <person name="Varghese N."/>
            <person name="Submissions S."/>
        </authorList>
    </citation>
    <scope>NUCLEOTIDE SEQUENCE [LARGE SCALE GENOMIC DNA]</scope>
    <source>
        <strain evidence="7 8">DSM 21822</strain>
    </source>
</reference>
<evidence type="ECO:0000313" key="8">
    <source>
        <dbReference type="Proteomes" id="UP000323300"/>
    </source>
</evidence>
<dbReference type="PANTHER" id="PTHR42986:SF1">
    <property type="entry name" value="BENZALDEHYDE DEHYDROGENASE YFMT"/>
    <property type="match status" value="1"/>
</dbReference>
<dbReference type="Proteomes" id="UP000323300">
    <property type="component" value="Unassembled WGS sequence"/>
</dbReference>
<dbReference type="Gene3D" id="3.40.309.10">
    <property type="entry name" value="Aldehyde Dehydrogenase, Chain A, domain 2"/>
    <property type="match status" value="1"/>
</dbReference>
<name>A0A1I4EUU2_9HYPH</name>
<feature type="active site" evidence="4">
    <location>
        <position position="260"/>
    </location>
</feature>
<dbReference type="InterPro" id="IPR016163">
    <property type="entry name" value="Ald_DH_C"/>
</dbReference>
<dbReference type="InterPro" id="IPR029510">
    <property type="entry name" value="Ald_DH_CS_GLU"/>
</dbReference>
<protein>
    <submittedName>
        <fullName evidence="7">Benzaldehyde dehydrogenase (NAD+)</fullName>
    </submittedName>
</protein>
<evidence type="ECO:0000259" key="6">
    <source>
        <dbReference type="Pfam" id="PF00171"/>
    </source>
</evidence>
<dbReference type="PROSITE" id="PS00687">
    <property type="entry name" value="ALDEHYDE_DEHYDR_GLU"/>
    <property type="match status" value="1"/>
</dbReference>
<dbReference type="FunFam" id="3.40.605.10:FF:000007">
    <property type="entry name" value="NAD/NADP-dependent betaine aldehyde dehydrogenase"/>
    <property type="match status" value="1"/>
</dbReference>
<dbReference type="AlphaFoldDB" id="A0A1I4EUU2"/>
<keyword evidence="2 5" id="KW-0560">Oxidoreductase</keyword>
<gene>
    <name evidence="7" type="ORF">SAMN04488498_13033</name>
</gene>
<evidence type="ECO:0000256" key="3">
    <source>
        <dbReference type="ARBA" id="ARBA00023027"/>
    </source>
</evidence>
<feature type="domain" description="Aldehyde dehydrogenase" evidence="6">
    <location>
        <begin position="28"/>
        <end position="482"/>
    </location>
</feature>
<evidence type="ECO:0000256" key="1">
    <source>
        <dbReference type="ARBA" id="ARBA00009986"/>
    </source>
</evidence>
<proteinExistence type="inferred from homology"/>
<dbReference type="Pfam" id="PF00171">
    <property type="entry name" value="Aldedh"/>
    <property type="match status" value="1"/>
</dbReference>